<evidence type="ECO:0000259" key="3">
    <source>
        <dbReference type="Pfam" id="PF20152"/>
    </source>
</evidence>
<dbReference type="Proteomes" id="UP000092154">
    <property type="component" value="Unassembled WGS sequence"/>
</dbReference>
<name>A0A1B7MQA1_9AGAM</name>
<keyword evidence="5" id="KW-1185">Reference proteome</keyword>
<accession>A0A1B7MQA1</accession>
<evidence type="ECO:0000256" key="2">
    <source>
        <dbReference type="SAM" id="Phobius"/>
    </source>
</evidence>
<proteinExistence type="predicted"/>
<dbReference type="InParanoid" id="A0A1B7MQA1"/>
<keyword evidence="2" id="KW-0812">Transmembrane</keyword>
<feature type="compositionally biased region" description="Polar residues" evidence="1">
    <location>
        <begin position="216"/>
        <end position="237"/>
    </location>
</feature>
<keyword evidence="2" id="KW-1133">Transmembrane helix</keyword>
<dbReference type="InterPro" id="IPR045339">
    <property type="entry name" value="DUF6534"/>
</dbReference>
<dbReference type="AlphaFoldDB" id="A0A1B7MQA1"/>
<feature type="region of interest" description="Disordered" evidence="1">
    <location>
        <begin position="216"/>
        <end position="244"/>
    </location>
</feature>
<reference evidence="4 5" key="1">
    <citation type="submission" date="2016-06" db="EMBL/GenBank/DDBJ databases">
        <title>Comparative genomics of the ectomycorrhizal sister species Rhizopogon vinicolor and Rhizopogon vesiculosus (Basidiomycota: Boletales) reveals a divergence of the mating type B locus.</title>
        <authorList>
            <consortium name="DOE Joint Genome Institute"/>
            <person name="Mujic A.B."/>
            <person name="Kuo A."/>
            <person name="Tritt A."/>
            <person name="Lipzen A."/>
            <person name="Chen C."/>
            <person name="Johnson J."/>
            <person name="Sharma A."/>
            <person name="Barry K."/>
            <person name="Grigoriev I.V."/>
            <person name="Spatafora J.W."/>
        </authorList>
    </citation>
    <scope>NUCLEOTIDE SEQUENCE [LARGE SCALE GENOMIC DNA]</scope>
    <source>
        <strain evidence="4 5">AM-OR11-026</strain>
    </source>
</reference>
<evidence type="ECO:0000313" key="4">
    <source>
        <dbReference type="EMBL" id="OAX34767.1"/>
    </source>
</evidence>
<gene>
    <name evidence="4" type="ORF">K503DRAFT_420301</name>
</gene>
<feature type="domain" description="DUF6534" evidence="3">
    <location>
        <begin position="106"/>
        <end position="191"/>
    </location>
</feature>
<feature type="transmembrane region" description="Helical" evidence="2">
    <location>
        <begin position="97"/>
        <end position="119"/>
    </location>
</feature>
<dbReference type="Pfam" id="PF20152">
    <property type="entry name" value="DUF6534"/>
    <property type="match status" value="1"/>
</dbReference>
<feature type="transmembrane region" description="Helical" evidence="2">
    <location>
        <begin position="140"/>
        <end position="159"/>
    </location>
</feature>
<feature type="transmembrane region" description="Helical" evidence="2">
    <location>
        <begin position="24"/>
        <end position="45"/>
    </location>
</feature>
<organism evidence="4 5">
    <name type="scientific">Rhizopogon vinicolor AM-OR11-026</name>
    <dbReference type="NCBI Taxonomy" id="1314800"/>
    <lineage>
        <taxon>Eukaryota</taxon>
        <taxon>Fungi</taxon>
        <taxon>Dikarya</taxon>
        <taxon>Basidiomycota</taxon>
        <taxon>Agaricomycotina</taxon>
        <taxon>Agaricomycetes</taxon>
        <taxon>Agaricomycetidae</taxon>
        <taxon>Boletales</taxon>
        <taxon>Suillineae</taxon>
        <taxon>Rhizopogonaceae</taxon>
        <taxon>Rhizopogon</taxon>
    </lineage>
</organism>
<dbReference type="PANTHER" id="PTHR40465">
    <property type="entry name" value="CHROMOSOME 1, WHOLE GENOME SHOTGUN SEQUENCE"/>
    <property type="match status" value="1"/>
</dbReference>
<dbReference type="PANTHER" id="PTHR40465:SF1">
    <property type="entry name" value="DUF6534 DOMAIN-CONTAINING PROTEIN"/>
    <property type="match status" value="1"/>
</dbReference>
<sequence length="267" mass="29990">MIRTIYYYLITNYGNSHALAEMVWSLKTVIIVDALNVYSVHLLYLERIWIVSKGRTKILPAFMTVIIVSASAIGTVLSWETLKHQLFVDLPGIQWSIYLNLGIITLTNCLIASSLCYLLNTARTGFTKTDMTLLTLMRDAINTGCLTGICSVVCIITKALMSEKFIFVGMELLLAKLYVNSYLALLNTRYHHESDGAMHVLQRLSSHIYRPECQVNVSHDSSPRTSKADQFQVTDSDSAPEHPATHHVMVGCARPIEVVIEMESFLK</sequence>
<feature type="transmembrane region" description="Helical" evidence="2">
    <location>
        <begin position="57"/>
        <end position="77"/>
    </location>
</feature>
<evidence type="ECO:0000256" key="1">
    <source>
        <dbReference type="SAM" id="MobiDB-lite"/>
    </source>
</evidence>
<keyword evidence="2" id="KW-0472">Membrane</keyword>
<dbReference type="EMBL" id="KV448570">
    <property type="protein sequence ID" value="OAX34767.1"/>
    <property type="molecule type" value="Genomic_DNA"/>
</dbReference>
<protein>
    <recommendedName>
        <fullName evidence="3">DUF6534 domain-containing protein</fullName>
    </recommendedName>
</protein>
<evidence type="ECO:0000313" key="5">
    <source>
        <dbReference type="Proteomes" id="UP000092154"/>
    </source>
</evidence>
<dbReference type="OrthoDB" id="3214861at2759"/>